<reference evidence="2 3" key="1">
    <citation type="submission" date="2016-06" db="EMBL/GenBank/DDBJ databases">
        <title>Genome sequence of Clostridium acetireducens DSM 10703.</title>
        <authorList>
            <person name="Poehlein A."/>
            <person name="Fluechter S."/>
            <person name="Duerre P."/>
            <person name="Daniel R."/>
        </authorList>
    </citation>
    <scope>NUCLEOTIDE SEQUENCE [LARGE SCALE GENOMIC DNA]</scope>
    <source>
        <strain evidence="2 3">DSM 10703</strain>
    </source>
</reference>
<evidence type="ECO:0000313" key="2">
    <source>
        <dbReference type="EMBL" id="OFH98084.1"/>
    </source>
</evidence>
<dbReference type="SUPFAM" id="SSF88697">
    <property type="entry name" value="PUA domain-like"/>
    <property type="match status" value="1"/>
</dbReference>
<dbReference type="RefSeq" id="WP_070111354.1">
    <property type="nucleotide sequence ID" value="NZ_LZFO01000059.1"/>
</dbReference>
<dbReference type="InterPro" id="IPR015947">
    <property type="entry name" value="PUA-like_sf"/>
</dbReference>
<dbReference type="PROSITE" id="PS51787">
    <property type="entry name" value="LON_N"/>
    <property type="match status" value="1"/>
</dbReference>
<dbReference type="InterPro" id="IPR003111">
    <property type="entry name" value="Lon_prtase_N"/>
</dbReference>
<keyword evidence="2" id="KW-0378">Hydrolase</keyword>
<dbReference type="STRING" id="1121290.CLAOCE_22590"/>
<dbReference type="Gene3D" id="2.30.130.40">
    <property type="entry name" value="LON domain-like"/>
    <property type="match status" value="1"/>
</dbReference>
<sequence length="234" mass="27117">MNKKIKILPLIPLRGLTIFPYMVLHFDVGRTKSINALEEAMLNGQKIFLAAQKEAKIDDPEEKDIAEIGVISNIKQILKLPGDTVRVLVEGENRAKIINYVEKDSFLKVEIELLEDEKEYDKESEALVRTVKKVFYDYVKLAGNIPPEIIMNLDDIDDLGRLCDVISSYLILEQEKKQKLLDAYEINERLEQLIIILKNEVEILKLEKKIGLKVKSQIDKVQKEYFLKELKLQY</sequence>
<dbReference type="GO" id="GO:0004252">
    <property type="term" value="F:serine-type endopeptidase activity"/>
    <property type="evidence" value="ECO:0007669"/>
    <property type="project" value="UniProtKB-EC"/>
</dbReference>
<dbReference type="AlphaFoldDB" id="A0A1E8EVD2"/>
<dbReference type="InterPro" id="IPR027065">
    <property type="entry name" value="Lon_Prtase"/>
</dbReference>
<dbReference type="Proteomes" id="UP000175744">
    <property type="component" value="Unassembled WGS sequence"/>
</dbReference>
<organism evidence="2 3">
    <name type="scientific">Clostridium acetireducens DSM 10703</name>
    <dbReference type="NCBI Taxonomy" id="1121290"/>
    <lineage>
        <taxon>Bacteria</taxon>
        <taxon>Bacillati</taxon>
        <taxon>Bacillota</taxon>
        <taxon>Clostridia</taxon>
        <taxon>Eubacteriales</taxon>
        <taxon>Clostridiaceae</taxon>
        <taxon>Clostridium</taxon>
    </lineage>
</organism>
<dbReference type="GO" id="GO:0030163">
    <property type="term" value="P:protein catabolic process"/>
    <property type="evidence" value="ECO:0007669"/>
    <property type="project" value="InterPro"/>
</dbReference>
<dbReference type="InterPro" id="IPR046336">
    <property type="entry name" value="Lon_prtase_N_sf"/>
</dbReference>
<dbReference type="EMBL" id="LZFO01000059">
    <property type="protein sequence ID" value="OFH98084.1"/>
    <property type="molecule type" value="Genomic_DNA"/>
</dbReference>
<dbReference type="EC" id="3.4.21.53" evidence="2"/>
<accession>A0A1E8EVD2</accession>
<dbReference type="Pfam" id="PF02190">
    <property type="entry name" value="LON_substr_bdg"/>
    <property type="match status" value="1"/>
</dbReference>
<evidence type="ECO:0000259" key="1">
    <source>
        <dbReference type="PROSITE" id="PS51787"/>
    </source>
</evidence>
<dbReference type="PATRIC" id="fig|1121290.3.peg.2282"/>
<proteinExistence type="predicted"/>
<dbReference type="GO" id="GO:0006508">
    <property type="term" value="P:proteolysis"/>
    <property type="evidence" value="ECO:0007669"/>
    <property type="project" value="UniProtKB-KW"/>
</dbReference>
<comment type="caution">
    <text evidence="2">The sequence shown here is derived from an EMBL/GenBank/DDBJ whole genome shotgun (WGS) entry which is preliminary data.</text>
</comment>
<dbReference type="GO" id="GO:0005524">
    <property type="term" value="F:ATP binding"/>
    <property type="evidence" value="ECO:0007669"/>
    <property type="project" value="InterPro"/>
</dbReference>
<keyword evidence="2" id="KW-0645">Protease</keyword>
<evidence type="ECO:0000313" key="3">
    <source>
        <dbReference type="Proteomes" id="UP000175744"/>
    </source>
</evidence>
<feature type="domain" description="Lon N-terminal" evidence="1">
    <location>
        <begin position="8"/>
        <end position="201"/>
    </location>
</feature>
<protein>
    <submittedName>
        <fullName evidence="2">Lon protease 1</fullName>
        <ecNumber evidence="2">3.4.21.53</ecNumber>
    </submittedName>
</protein>
<dbReference type="PANTHER" id="PTHR10046">
    <property type="entry name" value="ATP DEPENDENT LON PROTEASE FAMILY MEMBER"/>
    <property type="match status" value="1"/>
</dbReference>
<keyword evidence="3" id="KW-1185">Reference proteome</keyword>
<dbReference type="Gene3D" id="1.20.58.1480">
    <property type="match status" value="1"/>
</dbReference>
<dbReference type="GO" id="GO:0004176">
    <property type="term" value="F:ATP-dependent peptidase activity"/>
    <property type="evidence" value="ECO:0007669"/>
    <property type="project" value="InterPro"/>
</dbReference>
<gene>
    <name evidence="2" type="primary">lon1_1</name>
    <name evidence="2" type="ORF">CLOACE_22590</name>
</gene>
<dbReference type="OrthoDB" id="9803599at2"/>
<name>A0A1E8EVD2_9CLOT</name>
<dbReference type="SMART" id="SM00464">
    <property type="entry name" value="LON"/>
    <property type="match status" value="1"/>
</dbReference>